<dbReference type="AlphaFoldDB" id="A0AAV3Q9D3"/>
<dbReference type="EMBL" id="BAABME010003954">
    <property type="protein sequence ID" value="GAA0160672.1"/>
    <property type="molecule type" value="Genomic_DNA"/>
</dbReference>
<evidence type="ECO:0000313" key="3">
    <source>
        <dbReference type="Proteomes" id="UP001454036"/>
    </source>
</evidence>
<organism evidence="2 3">
    <name type="scientific">Lithospermum erythrorhizon</name>
    <name type="common">Purple gromwell</name>
    <name type="synonym">Lithospermum officinale var. erythrorhizon</name>
    <dbReference type="NCBI Taxonomy" id="34254"/>
    <lineage>
        <taxon>Eukaryota</taxon>
        <taxon>Viridiplantae</taxon>
        <taxon>Streptophyta</taxon>
        <taxon>Embryophyta</taxon>
        <taxon>Tracheophyta</taxon>
        <taxon>Spermatophyta</taxon>
        <taxon>Magnoliopsida</taxon>
        <taxon>eudicotyledons</taxon>
        <taxon>Gunneridae</taxon>
        <taxon>Pentapetalae</taxon>
        <taxon>asterids</taxon>
        <taxon>lamiids</taxon>
        <taxon>Boraginales</taxon>
        <taxon>Boraginaceae</taxon>
        <taxon>Boraginoideae</taxon>
        <taxon>Lithospermeae</taxon>
        <taxon>Lithospermum</taxon>
    </lineage>
</organism>
<protein>
    <submittedName>
        <fullName evidence="2">Uncharacterized protein</fullName>
    </submittedName>
</protein>
<keyword evidence="3" id="KW-1185">Reference proteome</keyword>
<evidence type="ECO:0000256" key="1">
    <source>
        <dbReference type="SAM" id="MobiDB-lite"/>
    </source>
</evidence>
<feature type="region of interest" description="Disordered" evidence="1">
    <location>
        <begin position="77"/>
        <end position="96"/>
    </location>
</feature>
<sequence length="151" mass="16881">MPMQILASLMEQFLEQLEVSRGGGGDVYFVGSIDDLQKETRGKCDWRFPSVPCKRNCEKNDSVLEHANLILEKSSSFYSGSSSNLDPDENGPRKRIRIPAPFEAGSSKWMEMEPNGPEIRISPNDNIMDLDAGPQETNNKGKAIMEECKII</sequence>
<reference evidence="2 3" key="1">
    <citation type="submission" date="2024-01" db="EMBL/GenBank/DDBJ databases">
        <title>The complete chloroplast genome sequence of Lithospermum erythrorhizon: insights into the phylogenetic relationship among Boraginaceae species and the maternal lineages of purple gromwells.</title>
        <authorList>
            <person name="Okada T."/>
            <person name="Watanabe K."/>
        </authorList>
    </citation>
    <scope>NUCLEOTIDE SEQUENCE [LARGE SCALE GENOMIC DNA]</scope>
</reference>
<dbReference type="Proteomes" id="UP001454036">
    <property type="component" value="Unassembled WGS sequence"/>
</dbReference>
<evidence type="ECO:0000313" key="2">
    <source>
        <dbReference type="EMBL" id="GAA0160672.1"/>
    </source>
</evidence>
<accession>A0AAV3Q9D3</accession>
<comment type="caution">
    <text evidence="2">The sequence shown here is derived from an EMBL/GenBank/DDBJ whole genome shotgun (WGS) entry which is preliminary data.</text>
</comment>
<gene>
    <name evidence="2" type="ORF">LIER_17172</name>
</gene>
<name>A0AAV3Q9D3_LITER</name>
<proteinExistence type="predicted"/>